<dbReference type="AlphaFoldDB" id="A0A9D4S685"/>
<evidence type="ECO:0000313" key="1">
    <source>
        <dbReference type="EMBL" id="KAH3893131.1"/>
    </source>
</evidence>
<reference evidence="1" key="2">
    <citation type="submission" date="2020-11" db="EMBL/GenBank/DDBJ databases">
        <authorList>
            <person name="McCartney M.A."/>
            <person name="Auch B."/>
            <person name="Kono T."/>
            <person name="Mallez S."/>
            <person name="Becker A."/>
            <person name="Gohl D.M."/>
            <person name="Silverstein K.A.T."/>
            <person name="Koren S."/>
            <person name="Bechman K.B."/>
            <person name="Herman A."/>
            <person name="Abrahante J.E."/>
            <person name="Garbe J."/>
        </authorList>
    </citation>
    <scope>NUCLEOTIDE SEQUENCE</scope>
    <source>
        <strain evidence="1">Duluth1</strain>
        <tissue evidence="1">Whole animal</tissue>
    </source>
</reference>
<keyword evidence="2" id="KW-1185">Reference proteome</keyword>
<sequence length="56" mass="5976">MLSSMSASTDWRRLEGSVAKKLAGSTGASGLATVGLREAARRSCSIRCWANTWSGW</sequence>
<protein>
    <submittedName>
        <fullName evidence="1">Uncharacterized protein</fullName>
    </submittedName>
</protein>
<evidence type="ECO:0000313" key="2">
    <source>
        <dbReference type="Proteomes" id="UP000828390"/>
    </source>
</evidence>
<name>A0A9D4S685_DREPO</name>
<dbReference type="EMBL" id="JAIWYP010000001">
    <property type="protein sequence ID" value="KAH3893131.1"/>
    <property type="molecule type" value="Genomic_DNA"/>
</dbReference>
<comment type="caution">
    <text evidence="1">The sequence shown here is derived from an EMBL/GenBank/DDBJ whole genome shotgun (WGS) entry which is preliminary data.</text>
</comment>
<dbReference type="Proteomes" id="UP000828390">
    <property type="component" value="Unassembled WGS sequence"/>
</dbReference>
<gene>
    <name evidence="1" type="ORF">DPMN_017275</name>
</gene>
<accession>A0A9D4S685</accession>
<reference evidence="1" key="1">
    <citation type="journal article" date="2019" name="bioRxiv">
        <title>The Genome of the Zebra Mussel, Dreissena polymorpha: A Resource for Invasive Species Research.</title>
        <authorList>
            <person name="McCartney M.A."/>
            <person name="Auch B."/>
            <person name="Kono T."/>
            <person name="Mallez S."/>
            <person name="Zhang Y."/>
            <person name="Obille A."/>
            <person name="Becker A."/>
            <person name="Abrahante J.E."/>
            <person name="Garbe J."/>
            <person name="Badalamenti J.P."/>
            <person name="Herman A."/>
            <person name="Mangelson H."/>
            <person name="Liachko I."/>
            <person name="Sullivan S."/>
            <person name="Sone E.D."/>
            <person name="Koren S."/>
            <person name="Silverstein K.A.T."/>
            <person name="Beckman K.B."/>
            <person name="Gohl D.M."/>
        </authorList>
    </citation>
    <scope>NUCLEOTIDE SEQUENCE</scope>
    <source>
        <strain evidence="1">Duluth1</strain>
        <tissue evidence="1">Whole animal</tissue>
    </source>
</reference>
<organism evidence="1 2">
    <name type="scientific">Dreissena polymorpha</name>
    <name type="common">Zebra mussel</name>
    <name type="synonym">Mytilus polymorpha</name>
    <dbReference type="NCBI Taxonomy" id="45954"/>
    <lineage>
        <taxon>Eukaryota</taxon>
        <taxon>Metazoa</taxon>
        <taxon>Spiralia</taxon>
        <taxon>Lophotrochozoa</taxon>
        <taxon>Mollusca</taxon>
        <taxon>Bivalvia</taxon>
        <taxon>Autobranchia</taxon>
        <taxon>Heteroconchia</taxon>
        <taxon>Euheterodonta</taxon>
        <taxon>Imparidentia</taxon>
        <taxon>Neoheterodontei</taxon>
        <taxon>Myida</taxon>
        <taxon>Dreissenoidea</taxon>
        <taxon>Dreissenidae</taxon>
        <taxon>Dreissena</taxon>
    </lineage>
</organism>
<proteinExistence type="predicted"/>